<accession>A0A6A6KQQ1</accession>
<dbReference type="InterPro" id="IPR044715">
    <property type="entry name" value="WDR86-like"/>
</dbReference>
<organism evidence="2 3">
    <name type="scientific">Hevea brasiliensis</name>
    <name type="common">Para rubber tree</name>
    <name type="synonym">Siphonia brasiliensis</name>
    <dbReference type="NCBI Taxonomy" id="3981"/>
    <lineage>
        <taxon>Eukaryota</taxon>
        <taxon>Viridiplantae</taxon>
        <taxon>Streptophyta</taxon>
        <taxon>Embryophyta</taxon>
        <taxon>Tracheophyta</taxon>
        <taxon>Spermatophyta</taxon>
        <taxon>Magnoliopsida</taxon>
        <taxon>eudicotyledons</taxon>
        <taxon>Gunneridae</taxon>
        <taxon>Pentapetalae</taxon>
        <taxon>rosids</taxon>
        <taxon>fabids</taxon>
        <taxon>Malpighiales</taxon>
        <taxon>Euphorbiaceae</taxon>
        <taxon>Crotonoideae</taxon>
        <taxon>Micrandreae</taxon>
        <taxon>Hevea</taxon>
    </lineage>
</organism>
<dbReference type="AlphaFoldDB" id="A0A6A6KQQ1"/>
<dbReference type="SUPFAM" id="SSF50978">
    <property type="entry name" value="WD40 repeat-like"/>
    <property type="match status" value="1"/>
</dbReference>
<dbReference type="PROSITE" id="PS50082">
    <property type="entry name" value="WD_REPEATS_2"/>
    <property type="match status" value="1"/>
</dbReference>
<dbReference type="PANTHER" id="PTHR44489">
    <property type="match status" value="1"/>
</dbReference>
<name>A0A6A6KQQ1_HEVBR</name>
<dbReference type="Proteomes" id="UP000467840">
    <property type="component" value="Chromosome 2"/>
</dbReference>
<gene>
    <name evidence="2" type="ORF">GH714_012423</name>
</gene>
<evidence type="ECO:0000313" key="3">
    <source>
        <dbReference type="Proteomes" id="UP000467840"/>
    </source>
</evidence>
<dbReference type="Gene3D" id="2.130.10.10">
    <property type="entry name" value="YVTN repeat-like/Quinoprotein amine dehydrogenase"/>
    <property type="match status" value="2"/>
</dbReference>
<protein>
    <submittedName>
        <fullName evidence="2">Uncharacterized protein</fullName>
    </submittedName>
</protein>
<evidence type="ECO:0000313" key="2">
    <source>
        <dbReference type="EMBL" id="KAF2290373.1"/>
    </source>
</evidence>
<dbReference type="InterPro" id="IPR036322">
    <property type="entry name" value="WD40_repeat_dom_sf"/>
</dbReference>
<comment type="caution">
    <text evidence="2">The sequence shown here is derived from an EMBL/GenBank/DDBJ whole genome shotgun (WGS) entry which is preliminary data.</text>
</comment>
<keyword evidence="1" id="KW-0853">WD repeat</keyword>
<keyword evidence="3" id="KW-1185">Reference proteome</keyword>
<reference evidence="2 3" key="1">
    <citation type="journal article" date="2020" name="Mol. Plant">
        <title>The Chromosome-Based Rubber Tree Genome Provides New Insights into Spurge Genome Evolution and Rubber Biosynthesis.</title>
        <authorList>
            <person name="Liu J."/>
            <person name="Shi C."/>
            <person name="Shi C.C."/>
            <person name="Li W."/>
            <person name="Zhang Q.J."/>
            <person name="Zhang Y."/>
            <person name="Li K."/>
            <person name="Lu H.F."/>
            <person name="Shi C."/>
            <person name="Zhu S.T."/>
            <person name="Xiao Z.Y."/>
            <person name="Nan H."/>
            <person name="Yue Y."/>
            <person name="Zhu X.G."/>
            <person name="Wu Y."/>
            <person name="Hong X.N."/>
            <person name="Fan G.Y."/>
            <person name="Tong Y."/>
            <person name="Zhang D."/>
            <person name="Mao C.L."/>
            <person name="Liu Y.L."/>
            <person name="Hao S.J."/>
            <person name="Liu W.Q."/>
            <person name="Lv M.Q."/>
            <person name="Zhang H.B."/>
            <person name="Liu Y."/>
            <person name="Hu-Tang G.R."/>
            <person name="Wang J.P."/>
            <person name="Wang J.H."/>
            <person name="Sun Y.H."/>
            <person name="Ni S.B."/>
            <person name="Chen W.B."/>
            <person name="Zhang X.C."/>
            <person name="Jiao Y.N."/>
            <person name="Eichler E.E."/>
            <person name="Li G.H."/>
            <person name="Liu X."/>
            <person name="Gao L.Z."/>
        </authorList>
    </citation>
    <scope>NUCLEOTIDE SEQUENCE [LARGE SCALE GENOMIC DNA]</scope>
    <source>
        <strain evidence="3">cv. GT1</strain>
        <tissue evidence="2">Leaf</tissue>
    </source>
</reference>
<dbReference type="Pfam" id="PF00400">
    <property type="entry name" value="WD40"/>
    <property type="match status" value="2"/>
</dbReference>
<evidence type="ECO:0000256" key="1">
    <source>
        <dbReference type="PROSITE-ProRule" id="PRU00221"/>
    </source>
</evidence>
<dbReference type="EMBL" id="JAAGAX010000015">
    <property type="protein sequence ID" value="KAF2290373.1"/>
    <property type="molecule type" value="Genomic_DNA"/>
</dbReference>
<dbReference type="SMART" id="SM00320">
    <property type="entry name" value="WD40"/>
    <property type="match status" value="3"/>
</dbReference>
<dbReference type="InterPro" id="IPR015943">
    <property type="entry name" value="WD40/YVTN_repeat-like_dom_sf"/>
</dbReference>
<proteinExistence type="predicted"/>
<feature type="repeat" description="WD" evidence="1">
    <location>
        <begin position="49"/>
        <end position="71"/>
    </location>
</feature>
<dbReference type="PANTHER" id="PTHR44489:SF14">
    <property type="entry name" value="ZINC FINGER CCCH DOMAIN-CONTAINING PROTEIN 59-RELATED"/>
    <property type="match status" value="1"/>
</dbReference>
<sequence>MNAKIATIHSRLGGEPARNNAICRYWMMGKCNRNPAVSRIALPSRWDKLFSGSNDRTVHVWDCGTDQSIIVINLGDKIWALISEGPWIFAWNIETAAEVNLDGPIGQVYAMAVAYVVDMLFAGAQDGAILAWKESTENPKPFELVLSLKGHTTAVICLTIEKNRPCSGSMDNTITVMLVTLLFYSLCCDFV</sequence>
<dbReference type="InterPro" id="IPR001680">
    <property type="entry name" value="WD40_rpt"/>
</dbReference>